<keyword evidence="1" id="KW-1133">Transmembrane helix</keyword>
<evidence type="ECO:0000313" key="3">
    <source>
        <dbReference type="Proteomes" id="UP000279029"/>
    </source>
</evidence>
<sequence>MFILGLFPEESCSFLKKQEKEQQPVRAIVQISIYKTVNIILGFLMFVITR</sequence>
<evidence type="ECO:0000313" key="2">
    <source>
        <dbReference type="EMBL" id="VDN48015.1"/>
    </source>
</evidence>
<proteinExistence type="predicted"/>
<dbReference type="Proteomes" id="UP000279029">
    <property type="component" value="Chromosome"/>
</dbReference>
<accession>A0A3P7NYH0</accession>
<evidence type="ECO:0000256" key="1">
    <source>
        <dbReference type="SAM" id="Phobius"/>
    </source>
</evidence>
<name>A0A3P7NYH0_9FIRM</name>
<feature type="transmembrane region" description="Helical" evidence="1">
    <location>
        <begin position="27"/>
        <end position="48"/>
    </location>
</feature>
<keyword evidence="3" id="KW-1185">Reference proteome</keyword>
<dbReference type="EMBL" id="LR130778">
    <property type="protein sequence ID" value="VDN48015.1"/>
    <property type="molecule type" value="Genomic_DNA"/>
</dbReference>
<keyword evidence="1" id="KW-0812">Transmembrane</keyword>
<protein>
    <submittedName>
        <fullName evidence="2">Uncharacterized protein</fullName>
    </submittedName>
</protein>
<keyword evidence="1" id="KW-0472">Membrane</keyword>
<organism evidence="2 3">
    <name type="scientific">Petrocella atlantisensis</name>
    <dbReference type="NCBI Taxonomy" id="2173034"/>
    <lineage>
        <taxon>Bacteria</taxon>
        <taxon>Bacillati</taxon>
        <taxon>Bacillota</taxon>
        <taxon>Clostridia</taxon>
        <taxon>Lachnospirales</taxon>
        <taxon>Vallitaleaceae</taxon>
        <taxon>Petrocella</taxon>
    </lineage>
</organism>
<reference evidence="2 3" key="1">
    <citation type="submission" date="2018-09" db="EMBL/GenBank/DDBJ databases">
        <authorList>
            <person name="Postec A."/>
        </authorList>
    </citation>
    <scope>NUCLEOTIDE SEQUENCE [LARGE SCALE GENOMIC DNA]</scope>
    <source>
        <strain evidence="2">70B-A</strain>
    </source>
</reference>
<gene>
    <name evidence="2" type="ORF">PATL70BA_2130</name>
</gene>
<dbReference type="KEGG" id="cbar:PATL70BA_2130"/>
<dbReference type="AlphaFoldDB" id="A0A3P7NYH0"/>